<keyword evidence="2" id="KW-1185">Reference proteome</keyword>
<dbReference type="KEGG" id="gsh:117369290"/>
<protein>
    <submittedName>
        <fullName evidence="3">Disintegrin and metalloproteinase domain-containing protein 15-like isoform X1</fullName>
    </submittedName>
</protein>
<proteinExistence type="predicted"/>
<dbReference type="RefSeq" id="XP_033819542.1">
    <property type="nucleotide sequence ID" value="XM_033963651.1"/>
</dbReference>
<dbReference type="InParanoid" id="A0A6P8SLY4"/>
<feature type="region of interest" description="Disordered" evidence="1">
    <location>
        <begin position="1"/>
        <end position="173"/>
    </location>
</feature>
<evidence type="ECO:0000256" key="1">
    <source>
        <dbReference type="SAM" id="MobiDB-lite"/>
    </source>
</evidence>
<dbReference type="GeneID" id="117369290"/>
<name>A0A6P8SLY4_GEOSA</name>
<organism evidence="2 3">
    <name type="scientific">Geotrypetes seraphini</name>
    <name type="common">Gaboon caecilian</name>
    <name type="synonym">Caecilia seraphini</name>
    <dbReference type="NCBI Taxonomy" id="260995"/>
    <lineage>
        <taxon>Eukaryota</taxon>
        <taxon>Metazoa</taxon>
        <taxon>Chordata</taxon>
        <taxon>Craniata</taxon>
        <taxon>Vertebrata</taxon>
        <taxon>Euteleostomi</taxon>
        <taxon>Amphibia</taxon>
        <taxon>Gymnophiona</taxon>
        <taxon>Geotrypetes</taxon>
    </lineage>
</organism>
<gene>
    <name evidence="3" type="primary">LOC117369290</name>
</gene>
<dbReference type="AlphaFoldDB" id="A0A6P8SLY4"/>
<accession>A0A6P8SLY4</accession>
<reference evidence="3" key="1">
    <citation type="submission" date="2025-08" db="UniProtKB">
        <authorList>
            <consortium name="RefSeq"/>
        </authorList>
    </citation>
    <scope>IDENTIFICATION</scope>
</reference>
<sequence>MTHRFLPIISGSKGPNRISHPPMTSKISHTEARAMGQAPPERPRPPQRMQSTELQVMPPTTKPFSQDSTRPDPPSKPLPPDPVPKQLQGTAFDRPAPPSRPLPDDPVPRKSQPQVPVKPPPPKKPLPSDPATQDQEELLSAVPIYTPQAVVFPSRPAPPPPTAIGGNLQAQQV</sequence>
<evidence type="ECO:0000313" key="3">
    <source>
        <dbReference type="RefSeq" id="XP_033819542.1"/>
    </source>
</evidence>
<feature type="compositionally biased region" description="Pro residues" evidence="1">
    <location>
        <begin position="71"/>
        <end position="83"/>
    </location>
</feature>
<evidence type="ECO:0000313" key="2">
    <source>
        <dbReference type="Proteomes" id="UP000515159"/>
    </source>
</evidence>
<feature type="compositionally biased region" description="Pro residues" evidence="1">
    <location>
        <begin position="116"/>
        <end position="128"/>
    </location>
</feature>
<dbReference type="Proteomes" id="UP000515159">
    <property type="component" value="Chromosome 11"/>
</dbReference>